<dbReference type="Proteomes" id="UP001642540">
    <property type="component" value="Unassembled WGS sequence"/>
</dbReference>
<reference evidence="2 3" key="1">
    <citation type="submission" date="2024-08" db="EMBL/GenBank/DDBJ databases">
        <authorList>
            <person name="Cucini C."/>
            <person name="Frati F."/>
        </authorList>
    </citation>
    <scope>NUCLEOTIDE SEQUENCE [LARGE SCALE GENOMIC DNA]</scope>
</reference>
<protein>
    <submittedName>
        <fullName evidence="2">Uncharacterized protein</fullName>
    </submittedName>
</protein>
<keyword evidence="3" id="KW-1185">Reference proteome</keyword>
<proteinExistence type="predicted"/>
<evidence type="ECO:0000313" key="2">
    <source>
        <dbReference type="EMBL" id="CAL8110489.1"/>
    </source>
</evidence>
<keyword evidence="1" id="KW-0175">Coiled coil</keyword>
<sequence>MDFKRHQQHQHINFNYNPRPSNNHAGIGTPGGFPSFVSPIPHHQHQPHSARGYRPSDANNGRLNLNLTHSLTNLLKLNGDLVSERTHCFQNINHYRDVMAGRIIGLTRDLFNDLNDENLDRICSNNSARVQSESCEQAFVADKEGEAADCGSTTDNQPISIKSPSEIMGVVNSKVQVIKQRMEKILLEEMRAYAQREQSLLEGILSRERRVEKEFLEFFNDAERQIIEYEKKARNDGHILGRLRNAERDIEFRDDKILQLEDSLAVVSDRLEKVMAELQQVNADHQFEKLQLYHHVEVCKVNAKCLAMEELLRCCKWKRCLCGREYENELLQELEASLQMPTTSANVGFPNIVSDTFARSSYREIRDCNNSKVAIGGPHFNWNLHTYQSMMTPSHPMPTGSFIPSEEAATKGIVLNDLRDRYDDLQLKAAAMPNYEEVRTMIMKIVCHFKVGGLRVCEEIGGKKFVSTLFYCNTEDLVPSKDGKIFSTGYGDNPEEATKNSVQRAFDEIQRMETLNIDEAGMDMTFVRRNPLDSKIRFDTEPVRMTLLQSYSRDTLSELPANTRCSQEAFLYKNNSNATEKYMIDWKIHIRIDDVHCRAIKEQLKKTLSIIKNEEVDSALKEKTGA</sequence>
<dbReference type="EMBL" id="CAXLJM020000045">
    <property type="protein sequence ID" value="CAL8110489.1"/>
    <property type="molecule type" value="Genomic_DNA"/>
</dbReference>
<organism evidence="2 3">
    <name type="scientific">Orchesella dallaii</name>
    <dbReference type="NCBI Taxonomy" id="48710"/>
    <lineage>
        <taxon>Eukaryota</taxon>
        <taxon>Metazoa</taxon>
        <taxon>Ecdysozoa</taxon>
        <taxon>Arthropoda</taxon>
        <taxon>Hexapoda</taxon>
        <taxon>Collembola</taxon>
        <taxon>Entomobryomorpha</taxon>
        <taxon>Entomobryoidea</taxon>
        <taxon>Orchesellidae</taxon>
        <taxon>Orchesellinae</taxon>
        <taxon>Orchesella</taxon>
    </lineage>
</organism>
<name>A0ABP1QRL3_9HEXA</name>
<evidence type="ECO:0000313" key="3">
    <source>
        <dbReference type="Proteomes" id="UP001642540"/>
    </source>
</evidence>
<comment type="caution">
    <text evidence="2">The sequence shown here is derived from an EMBL/GenBank/DDBJ whole genome shotgun (WGS) entry which is preliminary data.</text>
</comment>
<accession>A0ABP1QRL3</accession>
<gene>
    <name evidence="2" type="ORF">ODALV1_LOCUS14294</name>
</gene>
<feature type="coiled-coil region" evidence="1">
    <location>
        <begin position="243"/>
        <end position="284"/>
    </location>
</feature>
<evidence type="ECO:0000256" key="1">
    <source>
        <dbReference type="SAM" id="Coils"/>
    </source>
</evidence>